<keyword evidence="2" id="KW-1185">Reference proteome</keyword>
<dbReference type="InterPro" id="IPR023393">
    <property type="entry name" value="START-like_dom_sf"/>
</dbReference>
<proteinExistence type="predicted"/>
<evidence type="ECO:0000313" key="2">
    <source>
        <dbReference type="Proteomes" id="UP000759443"/>
    </source>
</evidence>
<organism evidence="1 2">
    <name type="scientific">Rhizobium halophytocola</name>
    <dbReference type="NCBI Taxonomy" id="735519"/>
    <lineage>
        <taxon>Bacteria</taxon>
        <taxon>Pseudomonadati</taxon>
        <taxon>Pseudomonadota</taxon>
        <taxon>Alphaproteobacteria</taxon>
        <taxon>Hyphomicrobiales</taxon>
        <taxon>Rhizobiaceae</taxon>
        <taxon>Rhizobium/Agrobacterium group</taxon>
        <taxon>Rhizobium</taxon>
    </lineage>
</organism>
<dbReference type="Proteomes" id="UP000759443">
    <property type="component" value="Unassembled WGS sequence"/>
</dbReference>
<protein>
    <recommendedName>
        <fullName evidence="3">SRPBCC family protein</fullName>
    </recommendedName>
</protein>
<reference evidence="1 2" key="1">
    <citation type="submission" date="2021-03" db="EMBL/GenBank/DDBJ databases">
        <title>Genomic Encyclopedia of Type Strains, Phase IV (KMG-IV): sequencing the most valuable type-strain genomes for metagenomic binning, comparative biology and taxonomic classification.</title>
        <authorList>
            <person name="Goeker M."/>
        </authorList>
    </citation>
    <scope>NUCLEOTIDE SEQUENCE [LARGE SCALE GENOMIC DNA]</scope>
    <source>
        <strain evidence="1 2">DSM 21600</strain>
    </source>
</reference>
<dbReference type="SUPFAM" id="SSF55961">
    <property type="entry name" value="Bet v1-like"/>
    <property type="match status" value="1"/>
</dbReference>
<dbReference type="EMBL" id="JAGGJU010000020">
    <property type="protein sequence ID" value="MBP1853570.1"/>
    <property type="molecule type" value="Genomic_DNA"/>
</dbReference>
<dbReference type="Gene3D" id="3.30.530.20">
    <property type="match status" value="1"/>
</dbReference>
<comment type="caution">
    <text evidence="1">The sequence shown here is derived from an EMBL/GenBank/DDBJ whole genome shotgun (WGS) entry which is preliminary data.</text>
</comment>
<evidence type="ECO:0008006" key="3">
    <source>
        <dbReference type="Google" id="ProtNLM"/>
    </source>
</evidence>
<dbReference type="RefSeq" id="WP_245224349.1">
    <property type="nucleotide sequence ID" value="NZ_JAGGJU010000020.1"/>
</dbReference>
<evidence type="ECO:0000313" key="1">
    <source>
        <dbReference type="EMBL" id="MBP1853570.1"/>
    </source>
</evidence>
<name>A0ABS4E6I8_9HYPH</name>
<sequence length="135" mass="14981">MMMNSAVVTCTVTREAKALYEQVWHPERFAAWASGLSQARLQAQADGTWTGQGPEGPIRVRFTDHNPHGVMDHWVDIGGDTIFYIPLRIIANGTGSEVMLTLFQYPGMTDERFAADRDWVMRDLLALKALGEAAG</sequence>
<accession>A0ABS4E6I8</accession>
<gene>
    <name evidence="1" type="ORF">J2Z17_005032</name>
</gene>